<dbReference type="AlphaFoldDB" id="A0A8J1U076"/>
<comment type="caution">
    <text evidence="1">The sequence shown here is derived from an EMBL/GenBank/DDBJ whole genome shotgun (WGS) entry which is preliminary data.</text>
</comment>
<dbReference type="EMBL" id="CAIIXF020000006">
    <property type="protein sequence ID" value="CAH1785873.1"/>
    <property type="molecule type" value="Genomic_DNA"/>
</dbReference>
<evidence type="ECO:0000313" key="1">
    <source>
        <dbReference type="EMBL" id="CAH1785873.1"/>
    </source>
</evidence>
<reference evidence="1" key="1">
    <citation type="submission" date="2022-03" db="EMBL/GenBank/DDBJ databases">
        <authorList>
            <person name="Martin C."/>
        </authorList>
    </citation>
    <scope>NUCLEOTIDE SEQUENCE</scope>
</reference>
<evidence type="ECO:0000313" key="2">
    <source>
        <dbReference type="Proteomes" id="UP000749559"/>
    </source>
</evidence>
<organism evidence="1 2">
    <name type="scientific">Owenia fusiformis</name>
    <name type="common">Polychaete worm</name>
    <dbReference type="NCBI Taxonomy" id="6347"/>
    <lineage>
        <taxon>Eukaryota</taxon>
        <taxon>Metazoa</taxon>
        <taxon>Spiralia</taxon>
        <taxon>Lophotrochozoa</taxon>
        <taxon>Annelida</taxon>
        <taxon>Polychaeta</taxon>
        <taxon>Sedentaria</taxon>
        <taxon>Canalipalpata</taxon>
        <taxon>Sabellida</taxon>
        <taxon>Oweniida</taxon>
        <taxon>Oweniidae</taxon>
        <taxon>Owenia</taxon>
    </lineage>
</organism>
<sequence length="104" mass="10904">MFANVQECLSSELFKFMTYLWETFSNLGVVSGMCCIKALINLDFKQITPSVGDNKGVPHGVEGGDISLAAVSALLVVDCAAVGGAQGMLGRVAGSCSMPLIWKS</sequence>
<name>A0A8J1U076_OWEFU</name>
<keyword evidence="2" id="KW-1185">Reference proteome</keyword>
<proteinExistence type="predicted"/>
<protein>
    <submittedName>
        <fullName evidence="1">Uncharacterized protein</fullName>
    </submittedName>
</protein>
<accession>A0A8J1U076</accession>
<gene>
    <name evidence="1" type="ORF">OFUS_LOCUS11876</name>
</gene>
<dbReference type="Proteomes" id="UP000749559">
    <property type="component" value="Unassembled WGS sequence"/>
</dbReference>